<evidence type="ECO:0000313" key="2">
    <source>
        <dbReference type="RefSeq" id="XP_025422712.1"/>
    </source>
</evidence>
<keyword evidence="1" id="KW-1185">Reference proteome</keyword>
<accession>A0A8B8GJS0</accession>
<name>A0A8B8GJS0_9HEMI</name>
<protein>
    <submittedName>
        <fullName evidence="2">Uncharacterized protein LOC112692294</fullName>
    </submittedName>
</protein>
<dbReference type="AlphaFoldDB" id="A0A8B8GJS0"/>
<dbReference type="GeneID" id="112692294"/>
<organism evidence="1 2">
    <name type="scientific">Sipha flava</name>
    <name type="common">yellow sugarcane aphid</name>
    <dbReference type="NCBI Taxonomy" id="143950"/>
    <lineage>
        <taxon>Eukaryota</taxon>
        <taxon>Metazoa</taxon>
        <taxon>Ecdysozoa</taxon>
        <taxon>Arthropoda</taxon>
        <taxon>Hexapoda</taxon>
        <taxon>Insecta</taxon>
        <taxon>Pterygota</taxon>
        <taxon>Neoptera</taxon>
        <taxon>Paraneoptera</taxon>
        <taxon>Hemiptera</taxon>
        <taxon>Sternorrhyncha</taxon>
        <taxon>Aphidomorpha</taxon>
        <taxon>Aphidoidea</taxon>
        <taxon>Aphididae</taxon>
        <taxon>Sipha</taxon>
    </lineage>
</organism>
<sequence length="105" mass="12388">MHFASIQFPFKYAYHLGFTAISRFNDYVTDLEFILSSDLNPTSHIKHICCKAFKILGFVLRLCRDFQLGLSYKVLYYALVRHIVEYGAVIWDLYDLNDSLRLERV</sequence>
<dbReference type="OrthoDB" id="6603726at2759"/>
<reference evidence="2" key="1">
    <citation type="submission" date="2025-08" db="UniProtKB">
        <authorList>
            <consortium name="RefSeq"/>
        </authorList>
    </citation>
    <scope>IDENTIFICATION</scope>
    <source>
        <tissue evidence="2">Whole body</tissue>
    </source>
</reference>
<dbReference type="Proteomes" id="UP000694846">
    <property type="component" value="Unplaced"/>
</dbReference>
<proteinExistence type="predicted"/>
<dbReference type="RefSeq" id="XP_025422712.1">
    <property type="nucleotide sequence ID" value="XM_025566927.1"/>
</dbReference>
<gene>
    <name evidence="2" type="primary">LOC112692294</name>
</gene>
<evidence type="ECO:0000313" key="1">
    <source>
        <dbReference type="Proteomes" id="UP000694846"/>
    </source>
</evidence>